<organism evidence="1">
    <name type="scientific">mine drainage metagenome</name>
    <dbReference type="NCBI Taxonomy" id="410659"/>
    <lineage>
        <taxon>unclassified sequences</taxon>
        <taxon>metagenomes</taxon>
        <taxon>ecological metagenomes</taxon>
    </lineage>
</organism>
<dbReference type="InterPro" id="IPR008928">
    <property type="entry name" value="6-hairpin_glycosidase_sf"/>
</dbReference>
<dbReference type="InterPro" id="IPR012341">
    <property type="entry name" value="6hp_glycosidase-like_sf"/>
</dbReference>
<dbReference type="GO" id="GO:0005975">
    <property type="term" value="P:carbohydrate metabolic process"/>
    <property type="evidence" value="ECO:0007669"/>
    <property type="project" value="InterPro"/>
</dbReference>
<reference evidence="1" key="2">
    <citation type="journal article" date="2014" name="ISME J.">
        <title>Microbial stratification in low pH oxic and suboxic macroscopic growths along an acid mine drainage.</title>
        <authorList>
            <person name="Mendez-Garcia C."/>
            <person name="Mesa V."/>
            <person name="Sprenger R.R."/>
            <person name="Richter M."/>
            <person name="Diez M.S."/>
            <person name="Solano J."/>
            <person name="Bargiela R."/>
            <person name="Golyshina O.V."/>
            <person name="Manteca A."/>
            <person name="Ramos J.L."/>
            <person name="Gallego J.R."/>
            <person name="Llorente I."/>
            <person name="Martins Dos Santos V.A."/>
            <person name="Jensen O.N."/>
            <person name="Pelaez A.I."/>
            <person name="Sanchez J."/>
            <person name="Ferrer M."/>
        </authorList>
    </citation>
    <scope>NUCLEOTIDE SEQUENCE</scope>
</reference>
<comment type="caution">
    <text evidence="1">The sequence shown here is derived from an EMBL/GenBank/DDBJ whole genome shotgun (WGS) entry which is preliminary data.</text>
</comment>
<name>T1BH33_9ZZZZ</name>
<dbReference type="AlphaFoldDB" id="T1BH33"/>
<gene>
    <name evidence="1" type="ORF">B1A_12381</name>
</gene>
<dbReference type="EMBL" id="AUZX01008990">
    <property type="protein sequence ID" value="EQD53450.1"/>
    <property type="molecule type" value="Genomic_DNA"/>
</dbReference>
<reference evidence="1" key="1">
    <citation type="submission" date="2013-08" db="EMBL/GenBank/DDBJ databases">
        <authorList>
            <person name="Mendez C."/>
            <person name="Richter M."/>
            <person name="Ferrer M."/>
            <person name="Sanchez J."/>
        </authorList>
    </citation>
    <scope>NUCLEOTIDE SEQUENCE</scope>
</reference>
<dbReference type="GO" id="GO:0016740">
    <property type="term" value="F:transferase activity"/>
    <property type="evidence" value="ECO:0007669"/>
    <property type="project" value="UniProtKB-KW"/>
</dbReference>
<dbReference type="SUPFAM" id="SSF48208">
    <property type="entry name" value="Six-hairpin glycosidases"/>
    <property type="match status" value="1"/>
</dbReference>
<keyword evidence="1" id="KW-0808">Transferase</keyword>
<proteinExistence type="predicted"/>
<dbReference type="Gene3D" id="1.50.10.10">
    <property type="match status" value="1"/>
</dbReference>
<feature type="non-terminal residue" evidence="1">
    <location>
        <position position="1"/>
    </location>
</feature>
<evidence type="ECO:0000313" key="1">
    <source>
        <dbReference type="EMBL" id="EQD53450.1"/>
    </source>
</evidence>
<sequence length="83" mass="9553">GLSCPDNPFILLSFWYAEALIDMEMRDKASEVFKVVLGYSNHLSLFSEEIDLKTNGDDRKFPAGHYTYWSNQSRGQIESTKSR</sequence>
<protein>
    <submittedName>
        <fullName evidence="1">Acetyltransferase</fullName>
    </submittedName>
</protein>
<accession>T1BH33</accession>